<feature type="compositionally biased region" description="Basic residues" evidence="1">
    <location>
        <begin position="828"/>
        <end position="840"/>
    </location>
</feature>
<organism evidence="2 3">
    <name type="scientific">Symbiodinium pilosum</name>
    <name type="common">Dinoflagellate</name>
    <dbReference type="NCBI Taxonomy" id="2952"/>
    <lineage>
        <taxon>Eukaryota</taxon>
        <taxon>Sar</taxon>
        <taxon>Alveolata</taxon>
        <taxon>Dinophyceae</taxon>
        <taxon>Suessiales</taxon>
        <taxon>Symbiodiniaceae</taxon>
        <taxon>Symbiodinium</taxon>
    </lineage>
</organism>
<feature type="region of interest" description="Disordered" evidence="1">
    <location>
        <begin position="816"/>
        <end position="840"/>
    </location>
</feature>
<protein>
    <submittedName>
        <fullName evidence="2">Uncharacterized protein</fullName>
    </submittedName>
</protein>
<feature type="region of interest" description="Disordered" evidence="1">
    <location>
        <begin position="455"/>
        <end position="474"/>
    </location>
</feature>
<dbReference type="EMBL" id="CAJNIZ010047031">
    <property type="protein sequence ID" value="CAE7760996.1"/>
    <property type="molecule type" value="Genomic_DNA"/>
</dbReference>
<comment type="caution">
    <text evidence="2">The sequence shown here is derived from an EMBL/GenBank/DDBJ whole genome shotgun (WGS) entry which is preliminary data.</text>
</comment>
<dbReference type="InterPro" id="IPR011990">
    <property type="entry name" value="TPR-like_helical_dom_sf"/>
</dbReference>
<proteinExistence type="predicted"/>
<sequence>MDLYDDRWKDLWTKVLSAYEEEAGHPPPEQLDDPELEALQGLLHAELGGPFTKKFKRAQPKAKTKRTLEAVKTKLQTETMRFWSEADAEDALQEAELMERGGDWHGAREAYAKAMVLSPVRLLDTSLRFAQLLHVMATSADGEPDACEQVLRHAISGDPGANPAQRPVLARLALLLLQGGREEEAIPLLQSAGYKYRLASWVWRYPEFKIPTSAAGFPGCVFDDALPPSHLYHLQEWLAPESKFWSEHGYNEVCGSGENGYFSYVQDVVGPERNTLDAVIRHIWEFLKKGDYFPDLANATVAEWWAHKRPHACGHQMHYDSDNEGIGGVRNPICSCVLYVVAPPGVGGPTLVTDQALTKDSLGSQGWFVYPSEGRLAAYDGTYFHGVIPGCGVAPSSSDQLRRITFMVAFWRKIQVRPFGSDGLAGSSRPVPDPAEVLKIGQREYTWHQALSLPLKTPHEQPDESTPRQVPLPGKAPVWVTLEGDAVPDAVRKTKYSKKGRPPAAIRRKAAKMLRASFDRFREMGASPNGAAANALRELAGLAPRPSARTSEDNLPSLKPPASWMVTASDCDSMEADIAPTLPDEDTMSDHGVLEEEVAEAKLEVGAVTARTGAKPGKAKAVDGKRQTSRRKAEKAMQLLAGCCESTRKRMPPLETWRNEAPSNKSGQNPKEDSGLDKQHKEPRQSKAGASKMAKAKAKAKAKGSSRTKAGSPKLWEEDASPSPRAKRAPRKDAREARANETPNRQKPWTREEEAPFAADREPSPARGKGLLGALEAGRMRSLARPLSAFADAPSLNGFKGKPSLARLAAEAAAAVGNGPKPEAKARASTRRGVSKRAVG</sequence>
<dbReference type="Proteomes" id="UP000649617">
    <property type="component" value="Unassembled WGS sequence"/>
</dbReference>
<evidence type="ECO:0000313" key="3">
    <source>
        <dbReference type="Proteomes" id="UP000649617"/>
    </source>
</evidence>
<accession>A0A812Y8G7</accession>
<feature type="compositionally biased region" description="Basic and acidic residues" evidence="1">
    <location>
        <begin position="670"/>
        <end position="685"/>
    </location>
</feature>
<dbReference type="AlphaFoldDB" id="A0A812Y8G7"/>
<name>A0A812Y8G7_SYMPI</name>
<evidence type="ECO:0000313" key="2">
    <source>
        <dbReference type="EMBL" id="CAE7760996.1"/>
    </source>
</evidence>
<evidence type="ECO:0000256" key="1">
    <source>
        <dbReference type="SAM" id="MobiDB-lite"/>
    </source>
</evidence>
<feature type="compositionally biased region" description="Basic and acidic residues" evidence="1">
    <location>
        <begin position="457"/>
        <end position="466"/>
    </location>
</feature>
<feature type="region of interest" description="Disordered" evidence="1">
    <location>
        <begin position="609"/>
        <end position="770"/>
    </location>
</feature>
<dbReference type="Gene3D" id="1.25.40.10">
    <property type="entry name" value="Tetratricopeptide repeat domain"/>
    <property type="match status" value="1"/>
</dbReference>
<feature type="compositionally biased region" description="Basic and acidic residues" evidence="1">
    <location>
        <begin position="749"/>
        <end position="764"/>
    </location>
</feature>
<gene>
    <name evidence="2" type="ORF">SPIL2461_LOCUS22199</name>
</gene>
<keyword evidence="3" id="KW-1185">Reference proteome</keyword>
<dbReference type="OrthoDB" id="64523at2759"/>
<feature type="compositionally biased region" description="Basic residues" evidence="1">
    <location>
        <begin position="694"/>
        <end position="706"/>
    </location>
</feature>
<reference evidence="2" key="1">
    <citation type="submission" date="2021-02" db="EMBL/GenBank/DDBJ databases">
        <authorList>
            <person name="Dougan E. K."/>
            <person name="Rhodes N."/>
            <person name="Thang M."/>
            <person name="Chan C."/>
        </authorList>
    </citation>
    <scope>NUCLEOTIDE SEQUENCE</scope>
</reference>